<dbReference type="PANTHER" id="PTHR21215:SF0">
    <property type="entry name" value="LD36024P"/>
    <property type="match status" value="1"/>
</dbReference>
<dbReference type="Gene3D" id="1.20.140.150">
    <property type="match status" value="1"/>
</dbReference>
<dbReference type="PANTHER" id="PTHR21215">
    <property type="entry name" value="LD36024P"/>
    <property type="match status" value="1"/>
</dbReference>
<keyword evidence="1" id="KW-0472">Membrane</keyword>
<dbReference type="AlphaFoldDB" id="A0A177B0I2"/>
<keyword evidence="3" id="KW-1185">Reference proteome</keyword>
<sequence length="135" mass="15925">MTIISFLTDHWTDTTVYRKPLLEILEKNSLNPNLQKIYTDQLYYSNYRGIFRKCFNKDYVIVSKGELEQDCVYENGFELRMSENNVHYGNYYVIRIHILRTLVCLICLSIIFNLISLVVAGLAGVKRSNYMCKFK</sequence>
<keyword evidence="1" id="KW-0812">Transmembrane</keyword>
<dbReference type="Proteomes" id="UP000078046">
    <property type="component" value="Unassembled WGS sequence"/>
</dbReference>
<dbReference type="EMBL" id="LWCA01000613">
    <property type="protein sequence ID" value="OAF67630.1"/>
    <property type="molecule type" value="Genomic_DNA"/>
</dbReference>
<keyword evidence="1" id="KW-1133">Transmembrane helix</keyword>
<gene>
    <name evidence="2" type="ORF">A3Q56_04517</name>
</gene>
<evidence type="ECO:0000313" key="3">
    <source>
        <dbReference type="Proteomes" id="UP000078046"/>
    </source>
</evidence>
<proteinExistence type="predicted"/>
<reference evidence="2 3" key="1">
    <citation type="submission" date="2016-04" db="EMBL/GenBank/DDBJ databases">
        <title>The genome of Intoshia linei affirms orthonectids as highly simplified spiralians.</title>
        <authorList>
            <person name="Mikhailov K.V."/>
            <person name="Slusarev G.S."/>
            <person name="Nikitin M.A."/>
            <person name="Logacheva M.D."/>
            <person name="Penin A."/>
            <person name="Aleoshin V."/>
            <person name="Panchin Y.V."/>
        </authorList>
    </citation>
    <scope>NUCLEOTIDE SEQUENCE [LARGE SCALE GENOMIC DNA]</scope>
    <source>
        <strain evidence="2">Intl2013</strain>
        <tissue evidence="2">Whole animal</tissue>
    </source>
</reference>
<feature type="transmembrane region" description="Helical" evidence="1">
    <location>
        <begin position="98"/>
        <end position="125"/>
    </location>
</feature>
<protein>
    <submittedName>
        <fullName evidence="2">Uncharacterized protein</fullName>
    </submittedName>
</protein>
<accession>A0A177B0I2</accession>
<organism evidence="2 3">
    <name type="scientific">Intoshia linei</name>
    <dbReference type="NCBI Taxonomy" id="1819745"/>
    <lineage>
        <taxon>Eukaryota</taxon>
        <taxon>Metazoa</taxon>
        <taxon>Spiralia</taxon>
        <taxon>Lophotrochozoa</taxon>
        <taxon>Mesozoa</taxon>
        <taxon>Orthonectida</taxon>
        <taxon>Rhopaluridae</taxon>
        <taxon>Intoshia</taxon>
    </lineage>
</organism>
<name>A0A177B0I2_9BILA</name>
<evidence type="ECO:0000256" key="1">
    <source>
        <dbReference type="SAM" id="Phobius"/>
    </source>
</evidence>
<evidence type="ECO:0000313" key="2">
    <source>
        <dbReference type="EMBL" id="OAF67630.1"/>
    </source>
</evidence>
<comment type="caution">
    <text evidence="2">The sequence shown here is derived from an EMBL/GenBank/DDBJ whole genome shotgun (WGS) entry which is preliminary data.</text>
</comment>